<dbReference type="EMBL" id="JAMZMK010006158">
    <property type="protein sequence ID" value="KAI7750409.1"/>
    <property type="molecule type" value="Genomic_DNA"/>
</dbReference>
<keyword evidence="10" id="KW-0407">Ion channel</keyword>
<dbReference type="SUPFAM" id="SSF53850">
    <property type="entry name" value="Periplasmic binding protein-like II"/>
    <property type="match status" value="1"/>
</dbReference>
<evidence type="ECO:0000313" key="14">
    <source>
        <dbReference type="Proteomes" id="UP001206925"/>
    </source>
</evidence>
<keyword evidence="14" id="KW-1185">Reference proteome</keyword>
<dbReference type="AlphaFoldDB" id="A0AAD5D0C1"/>
<feature type="non-terminal residue" evidence="13">
    <location>
        <position position="1"/>
    </location>
</feature>
<accession>A0AAD5D0C1</accession>
<organism evidence="13 14">
    <name type="scientific">Ambrosia artemisiifolia</name>
    <name type="common">Common ragweed</name>
    <dbReference type="NCBI Taxonomy" id="4212"/>
    <lineage>
        <taxon>Eukaryota</taxon>
        <taxon>Viridiplantae</taxon>
        <taxon>Streptophyta</taxon>
        <taxon>Embryophyta</taxon>
        <taxon>Tracheophyta</taxon>
        <taxon>Spermatophyta</taxon>
        <taxon>Magnoliopsida</taxon>
        <taxon>eudicotyledons</taxon>
        <taxon>Gunneridae</taxon>
        <taxon>Pentapetalae</taxon>
        <taxon>asterids</taxon>
        <taxon>campanulids</taxon>
        <taxon>Asterales</taxon>
        <taxon>Asteraceae</taxon>
        <taxon>Asteroideae</taxon>
        <taxon>Heliantheae alliance</taxon>
        <taxon>Heliantheae</taxon>
        <taxon>Ambrosia</taxon>
    </lineage>
</organism>
<dbReference type="GO" id="GO:0015276">
    <property type="term" value="F:ligand-gated monoatomic ion channel activity"/>
    <property type="evidence" value="ECO:0007669"/>
    <property type="project" value="InterPro"/>
</dbReference>
<dbReference type="Gene3D" id="1.10.287.70">
    <property type="match status" value="1"/>
</dbReference>
<gene>
    <name evidence="13" type="ORF">M8C21_013426</name>
</gene>
<keyword evidence="5" id="KW-0406">Ion transport</keyword>
<dbReference type="GO" id="GO:0016020">
    <property type="term" value="C:membrane"/>
    <property type="evidence" value="ECO:0007669"/>
    <property type="project" value="UniProtKB-SubCell"/>
</dbReference>
<dbReference type="PANTHER" id="PTHR18966">
    <property type="entry name" value="IONOTROPIC GLUTAMATE RECEPTOR"/>
    <property type="match status" value="1"/>
</dbReference>
<name>A0AAD5D0C1_AMBAR</name>
<evidence type="ECO:0000256" key="9">
    <source>
        <dbReference type="ARBA" id="ARBA00023286"/>
    </source>
</evidence>
<evidence type="ECO:0000256" key="3">
    <source>
        <dbReference type="ARBA" id="ARBA00022692"/>
    </source>
</evidence>
<evidence type="ECO:0000256" key="5">
    <source>
        <dbReference type="ARBA" id="ARBA00023065"/>
    </source>
</evidence>
<feature type="transmembrane region" description="Helical" evidence="11">
    <location>
        <begin position="582"/>
        <end position="600"/>
    </location>
</feature>
<dbReference type="SMART" id="SM00079">
    <property type="entry name" value="PBPe"/>
    <property type="match status" value="1"/>
</dbReference>
<feature type="non-terminal residue" evidence="13">
    <location>
        <position position="914"/>
    </location>
</feature>
<evidence type="ECO:0000256" key="6">
    <source>
        <dbReference type="ARBA" id="ARBA00023136"/>
    </source>
</evidence>
<keyword evidence="9" id="KW-1071">Ligand-gated ion channel</keyword>
<feature type="transmembrane region" description="Helical" evidence="11">
    <location>
        <begin position="642"/>
        <end position="660"/>
    </location>
</feature>
<evidence type="ECO:0000256" key="4">
    <source>
        <dbReference type="ARBA" id="ARBA00022989"/>
    </source>
</evidence>
<keyword evidence="6 11" id="KW-0472">Membrane</keyword>
<comment type="subcellular location">
    <subcellularLocation>
        <location evidence="1">Membrane</location>
        <topology evidence="1">Multi-pass membrane protein</topology>
    </subcellularLocation>
</comment>
<dbReference type="SUPFAM" id="SSF53822">
    <property type="entry name" value="Periplasmic binding protein-like I"/>
    <property type="match status" value="1"/>
</dbReference>
<keyword evidence="7" id="KW-0675">Receptor</keyword>
<dbReference type="Pfam" id="PF00060">
    <property type="entry name" value="Lig_chan"/>
    <property type="match status" value="1"/>
</dbReference>
<feature type="transmembrane region" description="Helical" evidence="11">
    <location>
        <begin position="86"/>
        <end position="113"/>
    </location>
</feature>
<dbReference type="InterPro" id="IPR015683">
    <property type="entry name" value="Ionotropic_Glu_rcpt"/>
</dbReference>
<evidence type="ECO:0000256" key="11">
    <source>
        <dbReference type="SAM" id="Phobius"/>
    </source>
</evidence>
<dbReference type="CDD" id="cd13686">
    <property type="entry name" value="GluR_Plant"/>
    <property type="match status" value="1"/>
</dbReference>
<evidence type="ECO:0000259" key="12">
    <source>
        <dbReference type="SMART" id="SM00079"/>
    </source>
</evidence>
<evidence type="ECO:0000256" key="2">
    <source>
        <dbReference type="ARBA" id="ARBA00022448"/>
    </source>
</evidence>
<evidence type="ECO:0000313" key="13">
    <source>
        <dbReference type="EMBL" id="KAI7750409.1"/>
    </source>
</evidence>
<feature type="domain" description="Ionotropic glutamate receptor C-terminal" evidence="12">
    <location>
        <begin position="464"/>
        <end position="799"/>
    </location>
</feature>
<evidence type="ECO:0000256" key="8">
    <source>
        <dbReference type="ARBA" id="ARBA00023180"/>
    </source>
</evidence>
<protein>
    <recommendedName>
        <fullName evidence="12">Ionotropic glutamate receptor C-terminal domain-containing protein</fullName>
    </recommendedName>
</protein>
<dbReference type="InterPro" id="IPR001320">
    <property type="entry name" value="Iontro_rcpt_C"/>
</dbReference>
<evidence type="ECO:0000256" key="7">
    <source>
        <dbReference type="ARBA" id="ARBA00023170"/>
    </source>
</evidence>
<keyword evidence="3 11" id="KW-0812">Transmembrane</keyword>
<feature type="transmembrane region" description="Helical" evidence="11">
    <location>
        <begin position="612"/>
        <end position="630"/>
    </location>
</feature>
<dbReference type="Pfam" id="PF01094">
    <property type="entry name" value="ANF_receptor"/>
    <property type="match status" value="1"/>
</dbReference>
<dbReference type="Proteomes" id="UP001206925">
    <property type="component" value="Unassembled WGS sequence"/>
</dbReference>
<reference evidence="13" key="1">
    <citation type="submission" date="2022-06" db="EMBL/GenBank/DDBJ databases">
        <title>Uncovering the hologenomic basis of an extraordinary plant invasion.</title>
        <authorList>
            <person name="Bieker V.C."/>
            <person name="Martin M.D."/>
            <person name="Gilbert T."/>
            <person name="Hodgins K."/>
            <person name="Battlay P."/>
            <person name="Petersen B."/>
            <person name="Wilson J."/>
        </authorList>
    </citation>
    <scope>NUCLEOTIDE SEQUENCE</scope>
    <source>
        <strain evidence="13">AA19_3_7</strain>
        <tissue evidence="13">Leaf</tissue>
    </source>
</reference>
<dbReference type="Gene3D" id="3.40.50.2300">
    <property type="match status" value="1"/>
</dbReference>
<evidence type="ECO:0000256" key="1">
    <source>
        <dbReference type="ARBA" id="ARBA00004141"/>
    </source>
</evidence>
<keyword evidence="4 11" id="KW-1133">Transmembrane helix</keyword>
<proteinExistence type="predicted"/>
<comment type="caution">
    <text evidence="13">The sequence shown here is derived from an EMBL/GenBank/DDBJ whole genome shotgun (WGS) entry which is preliminary data.</text>
</comment>
<dbReference type="Gene3D" id="3.40.190.10">
    <property type="entry name" value="Periplasmic binding protein-like II"/>
    <property type="match status" value="1"/>
</dbReference>
<sequence>WPVVESHISNPQSKPTLDETLLNYTLYRVQVFPMALGQVMRTRIVKLNLNKKGKKDCSLNNFKIEFMKKWHFIVGNVPQQQLRIDIFLRCVAIPDAFLILFLVAFSLPCFLLLQPTIATESLTATPKAGNETAIGVILDQTSRPGKEAKVAIELAIQDFNIKTDKPLVLYLKNSLNKPVHAVLAAKELIDEHKVKAILGGHTWEEASTIAEVISDNKPDHEIPVFLSFASTTPLQATDQWPFYIQSVPTQSTQMNAVAAILQSMGIREITLIYESASIISHLTQACHQRGLELTHSIPITSGLGSLDKTLEVVKRQQLNSTVISSLKGMVGVKSYFPENTQEFLHFRKRFRQKFRLDYPEDEQDEPGIFAVQGYNVMNMVQNLSELKTIQANTVEIVNVNGKGYHSVYWTEGLGFSETVKDEINGASNYTHLIDNVGQVLWPVQPWYADKRRRNLVENSWVRIRVGVPTKSLFRQFVFYDELEKNHPFSGFVIDVFDEMMKRMNQPYDLIPYNYSSYDDLIKEIHLKKFDAVAGDVTILEERHKYAYFTQPYTESGLEMIVPARSRISNQSWLFLKPFTLQLWWITAIITIYNGFVIWLIERNHNEDLQGNIITQIGIIIWFAFSTLFTLRGDKMHSNLSRMAVVVWLFVVLIITESYNASLASMLTAQRLEPTITSVEMLRNMNATVGYCSGSFVNKYLDQVLRFQNFRIKSYNSTDGYAKGLNSGEIKAIFLEVPAAKVFLAQYCKSFVRTGETFKVGGFGFAFHEEFPRLSDANKALMNVSESKKLKELEDKHLNSEKCVDEESSPDEKGTLNLHRTSTVALVIYVIMNIEEFKNIFRWISTFIKIWKHQAFQKGFSQLSLANEALMNVSESGKLKELEDTHLISEECVDEESSPDEKGRLNLHSFWVLFV</sequence>
<dbReference type="FunFam" id="1.10.287.70:FF:000172">
    <property type="entry name" value="Glutamate receptor"/>
    <property type="match status" value="1"/>
</dbReference>
<keyword evidence="2" id="KW-0813">Transport</keyword>
<evidence type="ECO:0000256" key="10">
    <source>
        <dbReference type="ARBA" id="ARBA00023303"/>
    </source>
</evidence>
<keyword evidence="8" id="KW-0325">Glycoprotein</keyword>
<dbReference type="InterPro" id="IPR028082">
    <property type="entry name" value="Peripla_BP_I"/>
</dbReference>
<dbReference type="InterPro" id="IPR001828">
    <property type="entry name" value="ANF_lig-bd_rcpt"/>
</dbReference>